<proteinExistence type="predicted"/>
<name>A0ACA9MUF1_9GLOM</name>
<protein>
    <submittedName>
        <fullName evidence="1">5550_t:CDS:1</fullName>
    </submittedName>
</protein>
<keyword evidence="2" id="KW-1185">Reference proteome</keyword>
<feature type="non-terminal residue" evidence="1">
    <location>
        <position position="1"/>
    </location>
</feature>
<comment type="caution">
    <text evidence="1">The sequence shown here is derived from an EMBL/GenBank/DDBJ whole genome shotgun (WGS) entry which is preliminary data.</text>
</comment>
<evidence type="ECO:0000313" key="2">
    <source>
        <dbReference type="Proteomes" id="UP000789920"/>
    </source>
</evidence>
<evidence type="ECO:0000313" key="1">
    <source>
        <dbReference type="EMBL" id="CAG8610019.1"/>
    </source>
</evidence>
<dbReference type="EMBL" id="CAJVQC010009873">
    <property type="protein sequence ID" value="CAG8610019.1"/>
    <property type="molecule type" value="Genomic_DNA"/>
</dbReference>
<gene>
    <name evidence="1" type="ORF">RPERSI_LOCUS6271</name>
</gene>
<reference evidence="1" key="1">
    <citation type="submission" date="2021-06" db="EMBL/GenBank/DDBJ databases">
        <authorList>
            <person name="Kallberg Y."/>
            <person name="Tangrot J."/>
            <person name="Rosling A."/>
        </authorList>
    </citation>
    <scope>NUCLEOTIDE SEQUENCE</scope>
    <source>
        <strain evidence="1">MA461A</strain>
    </source>
</reference>
<sequence length="507" mass="58511">LTLPTRISDESDKWKRIRCDEVSQDIENFYEDIIKQISCHNNNDAIPIIIDTMLNSKCCARCIFRFLNVHDYNIYSASEEALLRLISRIREDSLKLIDPKLISSIKHSFTEIVSCEPQDKPICVTCFDLLYQADTIECVWPIYQSILAHNFDVKDFNLSITMPIGILVNNHSMVVWIRKMCHDLKVQCSLTKLMDLKEIFKPLLGWGIEKQTGLEYKGQSQFNISIEYYHEETQRIHMFLTKIPSAGFGIKKTRVKGKHIRTGGSRPNIINALQKVSDEEFLKMCNNCPPSVKERWKHKPPILEHATVYVGGRYNKFSRDISQTPWIINGVKLAPTSVSECIGEKIRELLRCDDYNFVPAGREDSNVRMLGSGRPFFMEIINPRNPFPSQEALNAVQEEINKEITSEIIDEINKLREGFIIEQQTPIRVLHRRSPAVRTKKIHYIFAEQMEDNFLTLKMKTEAGTYIKEFIHGDLGRTVPNFGDMIGCHADILALDVLEVDLEWPTQ</sequence>
<accession>A0ACA9MUF1</accession>
<organism evidence="1 2">
    <name type="scientific">Racocetra persica</name>
    <dbReference type="NCBI Taxonomy" id="160502"/>
    <lineage>
        <taxon>Eukaryota</taxon>
        <taxon>Fungi</taxon>
        <taxon>Fungi incertae sedis</taxon>
        <taxon>Mucoromycota</taxon>
        <taxon>Glomeromycotina</taxon>
        <taxon>Glomeromycetes</taxon>
        <taxon>Diversisporales</taxon>
        <taxon>Gigasporaceae</taxon>
        <taxon>Racocetra</taxon>
    </lineage>
</organism>
<dbReference type="Proteomes" id="UP000789920">
    <property type="component" value="Unassembled WGS sequence"/>
</dbReference>